<reference evidence="1 2" key="1">
    <citation type="submission" date="2020-08" db="EMBL/GenBank/DDBJ databases">
        <authorList>
            <person name="Koutsovoulos G."/>
            <person name="Danchin GJ E."/>
        </authorList>
    </citation>
    <scope>NUCLEOTIDE SEQUENCE [LARGE SCALE GENOMIC DNA]</scope>
</reference>
<proteinExistence type="predicted"/>
<comment type="caution">
    <text evidence="1">The sequence shown here is derived from an EMBL/GenBank/DDBJ whole genome shotgun (WGS) entry which is preliminary data.</text>
</comment>
<evidence type="ECO:0000313" key="2">
    <source>
        <dbReference type="Proteomes" id="UP000580250"/>
    </source>
</evidence>
<name>A0A6V7WMP7_MELEN</name>
<sequence>MYSIPNYLIKWTPSNTKTKTFEKKAIKAKMVKKIYSTKLRKLLKI</sequence>
<accession>A0A6V7WMP7</accession>
<gene>
    <name evidence="1" type="ORF">MENT_LOCUS40931</name>
</gene>
<dbReference type="AlphaFoldDB" id="A0A6V7WMP7"/>
<organism evidence="1 2">
    <name type="scientific">Meloidogyne enterolobii</name>
    <name type="common">Root-knot nematode worm</name>
    <name type="synonym">Meloidogyne mayaguensis</name>
    <dbReference type="NCBI Taxonomy" id="390850"/>
    <lineage>
        <taxon>Eukaryota</taxon>
        <taxon>Metazoa</taxon>
        <taxon>Ecdysozoa</taxon>
        <taxon>Nematoda</taxon>
        <taxon>Chromadorea</taxon>
        <taxon>Rhabditida</taxon>
        <taxon>Tylenchina</taxon>
        <taxon>Tylenchomorpha</taxon>
        <taxon>Tylenchoidea</taxon>
        <taxon>Meloidogynidae</taxon>
        <taxon>Meloidogyninae</taxon>
        <taxon>Meloidogyne</taxon>
    </lineage>
</organism>
<protein>
    <submittedName>
        <fullName evidence="1">Uncharacterized protein</fullName>
    </submittedName>
</protein>
<dbReference type="Proteomes" id="UP000580250">
    <property type="component" value="Unassembled WGS sequence"/>
</dbReference>
<dbReference type="EMBL" id="CAJEWN010000684">
    <property type="protein sequence ID" value="CAD2188290.1"/>
    <property type="molecule type" value="Genomic_DNA"/>
</dbReference>
<evidence type="ECO:0000313" key="1">
    <source>
        <dbReference type="EMBL" id="CAD2188290.1"/>
    </source>
</evidence>